<feature type="domain" description="ABC transmembrane type-1" evidence="9">
    <location>
        <begin position="18"/>
        <end position="309"/>
    </location>
</feature>
<dbReference type="SUPFAM" id="SSF90123">
    <property type="entry name" value="ABC transporter transmembrane region"/>
    <property type="match status" value="1"/>
</dbReference>
<dbReference type="InterPro" id="IPR027417">
    <property type="entry name" value="P-loop_NTPase"/>
</dbReference>
<sequence length="583" mass="66384">MLKQLAKIFRIAMDSSPGSLLIIVVSSAAGFLYPAVSTRILSSIFHEFSNTALLNLHKIYFFMVLFIAIYILKTILQSIAGLFVSIGIYEKLGYQLNIYIGEKCTKLPFISMETPEILNKLNRAKDCVTRAVIPQLLMITISVFSSFISVLLVITLLASYSLWFIPISLLSVLPYLIARIIRGKEFYYLKWFQAPKRRSLDYFWSLFNNKQAVKEMRVNGSGDYLAEKWTYYRDAVLSQEWDFRRKDSLTLLVCDFLRTLGYLTSIFFAYRLVIHHEITLGLFGACIAAFAIVQDQTRSFLVEFGRFKEHLLFSKDYLDFLELEEEVEGRAQIKGAFNQITMDNVSFRYPNKTDYALKNVSLQLHKGEKLAIVGKNGSGKTTLAKLIMGMYSSSSGSVYYNGTDLKDINKTSYYSLISSIWQDFVTYKLTIRENIAISKTQKMDSDEAILNVVKMMGMGKLVKEKGLDTPIGNEFGGIELSGGDNQRLGLARTMFRDSSMVVLDEPTSAMDPTFESEVLEKFLEISENKTSLVISHRLGLCRVVDRVIVMNNGEIVGIGTHKELLENNAEYIKLYTAQEQWYH</sequence>
<feature type="transmembrane region" description="Helical" evidence="7">
    <location>
        <begin position="160"/>
        <end position="181"/>
    </location>
</feature>
<dbReference type="InterPro" id="IPR003439">
    <property type="entry name" value="ABC_transporter-like_ATP-bd"/>
</dbReference>
<protein>
    <submittedName>
        <fullName evidence="10">ABC-type multidrug transport system fused ATPase/permease subunit</fullName>
    </submittedName>
</protein>
<dbReference type="Gene3D" id="1.20.1560.10">
    <property type="entry name" value="ABC transporter type 1, transmembrane domain"/>
    <property type="match status" value="1"/>
</dbReference>
<keyword evidence="5 7" id="KW-1133">Transmembrane helix</keyword>
<feature type="transmembrane region" description="Helical" evidence="7">
    <location>
        <begin position="132"/>
        <end position="154"/>
    </location>
</feature>
<feature type="transmembrane region" description="Helical" evidence="7">
    <location>
        <begin position="274"/>
        <end position="293"/>
    </location>
</feature>
<evidence type="ECO:0000313" key="10">
    <source>
        <dbReference type="EMBL" id="MBP2111119.1"/>
    </source>
</evidence>
<comment type="subcellular location">
    <subcellularLocation>
        <location evidence="1">Cell membrane</location>
        <topology evidence="1">Multi-pass membrane protein</topology>
    </subcellularLocation>
</comment>
<dbReference type="Pfam" id="PF00005">
    <property type="entry name" value="ABC_tran"/>
    <property type="match status" value="1"/>
</dbReference>
<keyword evidence="6 7" id="KW-0472">Membrane</keyword>
<proteinExistence type="predicted"/>
<feature type="transmembrane region" description="Helical" evidence="7">
    <location>
        <begin position="60"/>
        <end position="89"/>
    </location>
</feature>
<evidence type="ECO:0000256" key="2">
    <source>
        <dbReference type="ARBA" id="ARBA00022692"/>
    </source>
</evidence>
<dbReference type="Proteomes" id="UP000773462">
    <property type="component" value="Unassembled WGS sequence"/>
</dbReference>
<keyword evidence="2 7" id="KW-0812">Transmembrane</keyword>
<dbReference type="EMBL" id="JAGGLV010000003">
    <property type="protein sequence ID" value="MBP2111119.1"/>
    <property type="molecule type" value="Genomic_DNA"/>
</dbReference>
<evidence type="ECO:0000259" key="8">
    <source>
        <dbReference type="PROSITE" id="PS50893"/>
    </source>
</evidence>
<dbReference type="InterPro" id="IPR036640">
    <property type="entry name" value="ABC1_TM_sf"/>
</dbReference>
<dbReference type="InterPro" id="IPR039421">
    <property type="entry name" value="Type_1_exporter"/>
</dbReference>
<dbReference type="PROSITE" id="PS50893">
    <property type="entry name" value="ABC_TRANSPORTER_2"/>
    <property type="match status" value="1"/>
</dbReference>
<dbReference type="InterPro" id="IPR011527">
    <property type="entry name" value="ABC1_TM_dom"/>
</dbReference>
<accession>A0ABS4NM26</accession>
<keyword evidence="11" id="KW-1185">Reference proteome</keyword>
<name>A0ABS4NM26_9BACL</name>
<dbReference type="RefSeq" id="WP_209870508.1">
    <property type="nucleotide sequence ID" value="NZ_JAGGLV010000003.1"/>
</dbReference>
<evidence type="ECO:0000259" key="9">
    <source>
        <dbReference type="PROSITE" id="PS50929"/>
    </source>
</evidence>
<keyword evidence="3" id="KW-0547">Nucleotide-binding</keyword>
<dbReference type="PROSITE" id="PS50929">
    <property type="entry name" value="ABC_TM1F"/>
    <property type="match status" value="1"/>
</dbReference>
<keyword evidence="4" id="KW-0067">ATP-binding</keyword>
<evidence type="ECO:0000313" key="11">
    <source>
        <dbReference type="Proteomes" id="UP000773462"/>
    </source>
</evidence>
<evidence type="ECO:0000256" key="1">
    <source>
        <dbReference type="ARBA" id="ARBA00004651"/>
    </source>
</evidence>
<organism evidence="10 11">
    <name type="scientific">Paenibacillus silagei</name>
    <dbReference type="NCBI Taxonomy" id="1670801"/>
    <lineage>
        <taxon>Bacteria</taxon>
        <taxon>Bacillati</taxon>
        <taxon>Bacillota</taxon>
        <taxon>Bacilli</taxon>
        <taxon>Bacillales</taxon>
        <taxon>Paenibacillaceae</taxon>
        <taxon>Paenibacillus</taxon>
    </lineage>
</organism>
<dbReference type="PANTHER" id="PTHR24221">
    <property type="entry name" value="ATP-BINDING CASSETTE SUB-FAMILY B"/>
    <property type="match status" value="1"/>
</dbReference>
<dbReference type="PANTHER" id="PTHR24221:SF646">
    <property type="entry name" value="HAEMOLYSIN SECRETION ATP-BINDING PROTEIN"/>
    <property type="match status" value="1"/>
</dbReference>
<evidence type="ECO:0000256" key="6">
    <source>
        <dbReference type="ARBA" id="ARBA00023136"/>
    </source>
</evidence>
<evidence type="ECO:0000256" key="3">
    <source>
        <dbReference type="ARBA" id="ARBA00022741"/>
    </source>
</evidence>
<dbReference type="SUPFAM" id="SSF52540">
    <property type="entry name" value="P-loop containing nucleoside triphosphate hydrolases"/>
    <property type="match status" value="1"/>
</dbReference>
<gene>
    <name evidence="10" type="ORF">J2Z70_001260</name>
</gene>
<dbReference type="InterPro" id="IPR003593">
    <property type="entry name" value="AAA+_ATPase"/>
</dbReference>
<evidence type="ECO:0000256" key="5">
    <source>
        <dbReference type="ARBA" id="ARBA00022989"/>
    </source>
</evidence>
<evidence type="ECO:0000256" key="7">
    <source>
        <dbReference type="SAM" id="Phobius"/>
    </source>
</evidence>
<feature type="transmembrane region" description="Helical" evidence="7">
    <location>
        <begin position="20"/>
        <end position="40"/>
    </location>
</feature>
<dbReference type="Gene3D" id="3.40.50.300">
    <property type="entry name" value="P-loop containing nucleotide triphosphate hydrolases"/>
    <property type="match status" value="1"/>
</dbReference>
<feature type="domain" description="ABC transporter" evidence="8">
    <location>
        <begin position="340"/>
        <end position="577"/>
    </location>
</feature>
<comment type="caution">
    <text evidence="10">The sequence shown here is derived from an EMBL/GenBank/DDBJ whole genome shotgun (WGS) entry which is preliminary data.</text>
</comment>
<evidence type="ECO:0000256" key="4">
    <source>
        <dbReference type="ARBA" id="ARBA00022840"/>
    </source>
</evidence>
<reference evidence="10 11" key="1">
    <citation type="submission" date="2021-03" db="EMBL/GenBank/DDBJ databases">
        <title>Genomic Encyclopedia of Type Strains, Phase IV (KMG-IV): sequencing the most valuable type-strain genomes for metagenomic binning, comparative biology and taxonomic classification.</title>
        <authorList>
            <person name="Goeker M."/>
        </authorList>
    </citation>
    <scope>NUCLEOTIDE SEQUENCE [LARGE SCALE GENOMIC DNA]</scope>
    <source>
        <strain evidence="10 11">DSM 101953</strain>
    </source>
</reference>
<dbReference type="SMART" id="SM00382">
    <property type="entry name" value="AAA"/>
    <property type="match status" value="1"/>
</dbReference>